<dbReference type="AlphaFoldDB" id="A0A372GGX2"/>
<dbReference type="Gene3D" id="3.40.50.1000">
    <property type="entry name" value="HAD superfamily/HAD-like"/>
    <property type="match status" value="1"/>
</dbReference>
<feature type="region of interest" description="Disordered" evidence="3">
    <location>
        <begin position="207"/>
        <end position="227"/>
    </location>
</feature>
<dbReference type="InterPro" id="IPR006439">
    <property type="entry name" value="HAD-SF_hydro_IA"/>
</dbReference>
<dbReference type="NCBIfam" id="TIGR01428">
    <property type="entry name" value="HAD_type_II"/>
    <property type="match status" value="1"/>
</dbReference>
<dbReference type="OrthoDB" id="3774052at2"/>
<organism evidence="4 5">
    <name type="scientific">Actinomadura spongiicola</name>
    <dbReference type="NCBI Taxonomy" id="2303421"/>
    <lineage>
        <taxon>Bacteria</taxon>
        <taxon>Bacillati</taxon>
        <taxon>Actinomycetota</taxon>
        <taxon>Actinomycetes</taxon>
        <taxon>Streptosporangiales</taxon>
        <taxon>Thermomonosporaceae</taxon>
        <taxon>Actinomadura</taxon>
    </lineage>
</organism>
<dbReference type="PANTHER" id="PTHR43316">
    <property type="entry name" value="HYDROLASE, HALOACID DELAHOGENASE-RELATED"/>
    <property type="match status" value="1"/>
</dbReference>
<accession>A0A372GGX2</accession>
<dbReference type="InterPro" id="IPR023214">
    <property type="entry name" value="HAD_sf"/>
</dbReference>
<dbReference type="GO" id="GO:0019120">
    <property type="term" value="F:hydrolase activity, acting on acid halide bonds, in C-halide compounds"/>
    <property type="evidence" value="ECO:0007669"/>
    <property type="project" value="InterPro"/>
</dbReference>
<dbReference type="Pfam" id="PF00702">
    <property type="entry name" value="Hydrolase"/>
    <property type="match status" value="1"/>
</dbReference>
<evidence type="ECO:0000313" key="5">
    <source>
        <dbReference type="Proteomes" id="UP000262882"/>
    </source>
</evidence>
<dbReference type="PRINTS" id="PR00413">
    <property type="entry name" value="HADHALOGNASE"/>
</dbReference>
<dbReference type="SFLD" id="SFLDG01129">
    <property type="entry name" value="C1.5:_HAD__Beta-PGM__Phosphata"/>
    <property type="match status" value="1"/>
</dbReference>
<comment type="similarity">
    <text evidence="1">Belongs to the HAD-like hydrolase superfamily. S-2-haloalkanoic acid dehalogenase family.</text>
</comment>
<reference evidence="4 5" key="1">
    <citation type="submission" date="2018-08" db="EMBL/GenBank/DDBJ databases">
        <title>Actinomadura spongicola sp. nov., isolated from marine sponge Leucetta chagosensis.</title>
        <authorList>
            <person name="Li L."/>
            <person name="Lin H.W."/>
        </authorList>
    </citation>
    <scope>NUCLEOTIDE SEQUENCE [LARGE SCALE GENOMIC DNA]</scope>
    <source>
        <strain evidence="4 5">LHW52907</strain>
    </source>
</reference>
<keyword evidence="5" id="KW-1185">Reference proteome</keyword>
<evidence type="ECO:0000256" key="3">
    <source>
        <dbReference type="SAM" id="MobiDB-lite"/>
    </source>
</evidence>
<evidence type="ECO:0000256" key="1">
    <source>
        <dbReference type="ARBA" id="ARBA00008106"/>
    </source>
</evidence>
<dbReference type="Proteomes" id="UP000262882">
    <property type="component" value="Unassembled WGS sequence"/>
</dbReference>
<protein>
    <submittedName>
        <fullName evidence="4">Haloacid dehalogenase type II</fullName>
    </submittedName>
</protein>
<dbReference type="InterPro" id="IPR023198">
    <property type="entry name" value="PGP-like_dom2"/>
</dbReference>
<comment type="caution">
    <text evidence="4">The sequence shown here is derived from an EMBL/GenBank/DDBJ whole genome shotgun (WGS) entry which is preliminary data.</text>
</comment>
<dbReference type="InterPro" id="IPR036412">
    <property type="entry name" value="HAD-like_sf"/>
</dbReference>
<dbReference type="Gene3D" id="1.10.150.240">
    <property type="entry name" value="Putative phosphatase, domain 2"/>
    <property type="match status" value="1"/>
</dbReference>
<dbReference type="EMBL" id="QVNQ01000004">
    <property type="protein sequence ID" value="RFS84624.1"/>
    <property type="molecule type" value="Genomic_DNA"/>
</dbReference>
<dbReference type="RefSeq" id="WP_117399966.1">
    <property type="nucleotide sequence ID" value="NZ_QVNQ01000004.1"/>
</dbReference>
<keyword evidence="2" id="KW-0378">Hydrolase</keyword>
<dbReference type="PANTHER" id="PTHR43316:SF3">
    <property type="entry name" value="HALOACID DEHALOGENASE, TYPE II (AFU_ORTHOLOGUE AFUA_2G07750)-RELATED"/>
    <property type="match status" value="1"/>
</dbReference>
<dbReference type="NCBIfam" id="TIGR01493">
    <property type="entry name" value="HAD-SF-IA-v2"/>
    <property type="match status" value="1"/>
</dbReference>
<dbReference type="SUPFAM" id="SSF56784">
    <property type="entry name" value="HAD-like"/>
    <property type="match status" value="1"/>
</dbReference>
<dbReference type="CDD" id="cd02588">
    <property type="entry name" value="HAD_L2-DEX"/>
    <property type="match status" value="1"/>
</dbReference>
<evidence type="ECO:0000256" key="2">
    <source>
        <dbReference type="ARBA" id="ARBA00022801"/>
    </source>
</evidence>
<sequence>MSPPFEPGMVSALAVDVFGTTVDWRTGVADQVTDIAARYGVELDGGAFADAWRDRYLPAMARVNRGERDWVYLDTLHRESLEELLHIHGVADAFDEEARHRLVRAWHHLPAWDDAVEGLARLRRHYIVAAVSNGGFALLTRLVKAAGLPFDCIISAELARAYKPHPRAYQTVAALLDTPPPRVLMVACHTWDIDGARQAGFGTAFLHRPREKGPHRPADQASDTSSDLTVTGFDELADLLHP</sequence>
<dbReference type="InterPro" id="IPR051540">
    <property type="entry name" value="S-2-haloacid_dehalogenase"/>
</dbReference>
<proteinExistence type="inferred from homology"/>
<dbReference type="InterPro" id="IPR006328">
    <property type="entry name" value="2-HAD"/>
</dbReference>
<gene>
    <name evidence="4" type="ORF">D0T12_13835</name>
</gene>
<evidence type="ECO:0000313" key="4">
    <source>
        <dbReference type="EMBL" id="RFS84624.1"/>
    </source>
</evidence>
<name>A0A372GGX2_9ACTN</name>
<dbReference type="SFLD" id="SFLDS00003">
    <property type="entry name" value="Haloacid_Dehalogenase"/>
    <property type="match status" value="1"/>
</dbReference>